<dbReference type="Pfam" id="PF13472">
    <property type="entry name" value="Lipase_GDSL_2"/>
    <property type="match status" value="1"/>
</dbReference>
<dbReference type="PANTHER" id="PTHR14209:SF19">
    <property type="entry name" value="ISOAMYL ACETATE-HYDROLYZING ESTERASE 1 HOMOLOG"/>
    <property type="match status" value="1"/>
</dbReference>
<dbReference type="AlphaFoldDB" id="A0A7S3P6U4"/>
<dbReference type="InterPro" id="IPR045136">
    <property type="entry name" value="Iah1-like"/>
</dbReference>
<feature type="domain" description="SGNH hydrolase-type esterase" evidence="1">
    <location>
        <begin position="13"/>
        <end position="209"/>
    </location>
</feature>
<accession>A0A7S3P6U4</accession>
<dbReference type="EMBL" id="HBIM01010657">
    <property type="protein sequence ID" value="CAE0411600.1"/>
    <property type="molecule type" value="Transcribed_RNA"/>
</dbReference>
<evidence type="ECO:0000313" key="2">
    <source>
        <dbReference type="EMBL" id="CAE0411600.1"/>
    </source>
</evidence>
<dbReference type="InterPro" id="IPR036514">
    <property type="entry name" value="SGNH_hydro_sf"/>
</dbReference>
<protein>
    <recommendedName>
        <fullName evidence="1">SGNH hydrolase-type esterase domain-containing protein</fullName>
    </recommendedName>
</protein>
<organism evidence="2">
    <name type="scientific">Amphora coffeiformis</name>
    <dbReference type="NCBI Taxonomy" id="265554"/>
    <lineage>
        <taxon>Eukaryota</taxon>
        <taxon>Sar</taxon>
        <taxon>Stramenopiles</taxon>
        <taxon>Ochrophyta</taxon>
        <taxon>Bacillariophyta</taxon>
        <taxon>Bacillariophyceae</taxon>
        <taxon>Bacillariophycidae</taxon>
        <taxon>Thalassiophysales</taxon>
        <taxon>Catenulaceae</taxon>
        <taxon>Amphora</taxon>
    </lineage>
</organism>
<proteinExistence type="predicted"/>
<reference evidence="2" key="1">
    <citation type="submission" date="2021-01" db="EMBL/GenBank/DDBJ databases">
        <authorList>
            <person name="Corre E."/>
            <person name="Pelletier E."/>
            <person name="Niang G."/>
            <person name="Scheremetjew M."/>
            <person name="Finn R."/>
            <person name="Kale V."/>
            <person name="Holt S."/>
            <person name="Cochrane G."/>
            <person name="Meng A."/>
            <person name="Brown T."/>
            <person name="Cohen L."/>
        </authorList>
    </citation>
    <scope>NUCLEOTIDE SEQUENCE</scope>
    <source>
        <strain evidence="2">CCMP127</strain>
    </source>
</reference>
<dbReference type="PANTHER" id="PTHR14209">
    <property type="entry name" value="ISOAMYL ACETATE-HYDROLYZING ESTERASE 1"/>
    <property type="match status" value="1"/>
</dbReference>
<name>A0A7S3P6U4_9STRA</name>
<evidence type="ECO:0000259" key="1">
    <source>
        <dbReference type="Pfam" id="PF13472"/>
    </source>
</evidence>
<gene>
    <name evidence="2" type="ORF">ACOF00016_LOCUS8909</name>
</gene>
<dbReference type="InterPro" id="IPR013830">
    <property type="entry name" value="SGNH_hydro"/>
</dbReference>
<dbReference type="SUPFAM" id="SSF52266">
    <property type="entry name" value="SGNH hydrolase"/>
    <property type="match status" value="1"/>
</dbReference>
<sequence length="254" mass="28411">MKNSFRMRPSIVLFGDSITEQAFGCFGAGFPDVHFGWASLLAADYSRRADVLSRGFSGYTSRHAVERLLPKVFPPCDEEESCLFATIFFGANDSALPDELQHVPMEEYGQNLVTIIEHIRNSYPKNKFPILLLTPPPFDAPAWMAFRQFDTPGRDNQVAKAYGDKVKQVATNLDMCAVVDTWTILEGSSDDKSQYLSDGLHLNEAGNRLVHKGIMEVLKKDFPHVAPMMDGDGRYGTNGIPLEEPLWRELFSDG</sequence>
<dbReference type="CDD" id="cd01838">
    <property type="entry name" value="Isoamyl_acetate_hydrolase_like"/>
    <property type="match status" value="1"/>
</dbReference>
<dbReference type="Gene3D" id="3.40.50.1110">
    <property type="entry name" value="SGNH hydrolase"/>
    <property type="match status" value="1"/>
</dbReference>